<sequence>MGHGPVRIDPAIERFNNMREEAYLHFRWTPRTVRTALWGFIIVPTTIFYIAKTYNMKWDFSGRLKGEPLTEHKD</sequence>
<keyword evidence="1" id="KW-1133">Transmembrane helix</keyword>
<accession>A0A9P5NTJ4</accession>
<name>A0A9P5NTJ4_GYMJU</name>
<evidence type="ECO:0008006" key="4">
    <source>
        <dbReference type="Google" id="ProtNLM"/>
    </source>
</evidence>
<dbReference type="PANTHER" id="PTHR39476:SF1">
    <property type="entry name" value="NADH DEHYDROGENASE [UBIQUINONE] 1 BETA SUBCOMPLEX SUBUNIT 4"/>
    <property type="match status" value="1"/>
</dbReference>
<evidence type="ECO:0000313" key="2">
    <source>
        <dbReference type="EMBL" id="KAF8906059.1"/>
    </source>
</evidence>
<protein>
    <recommendedName>
        <fullName evidence="4">Complex I-B15</fullName>
    </recommendedName>
</protein>
<dbReference type="EMBL" id="JADNYJ010000020">
    <property type="protein sequence ID" value="KAF8906059.1"/>
    <property type="molecule type" value="Genomic_DNA"/>
</dbReference>
<evidence type="ECO:0000313" key="3">
    <source>
        <dbReference type="Proteomes" id="UP000724874"/>
    </source>
</evidence>
<gene>
    <name evidence="2" type="ORF">CPB84DRAFT_1960229</name>
</gene>
<dbReference type="AlphaFoldDB" id="A0A9P5NTJ4"/>
<reference evidence="2" key="1">
    <citation type="submission" date="2020-11" db="EMBL/GenBank/DDBJ databases">
        <authorList>
            <consortium name="DOE Joint Genome Institute"/>
            <person name="Ahrendt S."/>
            <person name="Riley R."/>
            <person name="Andreopoulos W."/>
            <person name="LaButti K."/>
            <person name="Pangilinan J."/>
            <person name="Ruiz-duenas F.J."/>
            <person name="Barrasa J.M."/>
            <person name="Sanchez-Garcia M."/>
            <person name="Camarero S."/>
            <person name="Miyauchi S."/>
            <person name="Serrano A."/>
            <person name="Linde D."/>
            <person name="Babiker R."/>
            <person name="Drula E."/>
            <person name="Ayuso-Fernandez I."/>
            <person name="Pacheco R."/>
            <person name="Padilla G."/>
            <person name="Ferreira P."/>
            <person name="Barriuso J."/>
            <person name="Kellner H."/>
            <person name="Castanera R."/>
            <person name="Alfaro M."/>
            <person name="Ramirez L."/>
            <person name="Pisabarro A.G."/>
            <person name="Kuo A."/>
            <person name="Tritt A."/>
            <person name="Lipzen A."/>
            <person name="He G."/>
            <person name="Yan M."/>
            <person name="Ng V."/>
            <person name="Cullen D."/>
            <person name="Martin F."/>
            <person name="Rosso M.-N."/>
            <person name="Henrissat B."/>
            <person name="Hibbett D."/>
            <person name="Martinez A.T."/>
            <person name="Grigoriev I.V."/>
        </authorList>
    </citation>
    <scope>NUCLEOTIDE SEQUENCE</scope>
    <source>
        <strain evidence="2">AH 44721</strain>
    </source>
</reference>
<feature type="transmembrane region" description="Helical" evidence="1">
    <location>
        <begin position="36"/>
        <end position="55"/>
    </location>
</feature>
<dbReference type="PANTHER" id="PTHR39476">
    <property type="entry name" value="NADH:UBIQUINONE OXIDOREDUCTASE 6.6KD SUBUNIT"/>
    <property type="match status" value="1"/>
</dbReference>
<keyword evidence="1" id="KW-0472">Membrane</keyword>
<keyword evidence="3" id="KW-1185">Reference proteome</keyword>
<proteinExistence type="predicted"/>
<dbReference type="Proteomes" id="UP000724874">
    <property type="component" value="Unassembled WGS sequence"/>
</dbReference>
<organism evidence="2 3">
    <name type="scientific">Gymnopilus junonius</name>
    <name type="common">Spectacular rustgill mushroom</name>
    <name type="synonym">Gymnopilus spectabilis subsp. junonius</name>
    <dbReference type="NCBI Taxonomy" id="109634"/>
    <lineage>
        <taxon>Eukaryota</taxon>
        <taxon>Fungi</taxon>
        <taxon>Dikarya</taxon>
        <taxon>Basidiomycota</taxon>
        <taxon>Agaricomycotina</taxon>
        <taxon>Agaricomycetes</taxon>
        <taxon>Agaricomycetidae</taxon>
        <taxon>Agaricales</taxon>
        <taxon>Agaricineae</taxon>
        <taxon>Hymenogastraceae</taxon>
        <taxon>Gymnopilus</taxon>
    </lineage>
</organism>
<evidence type="ECO:0000256" key="1">
    <source>
        <dbReference type="SAM" id="Phobius"/>
    </source>
</evidence>
<keyword evidence="1" id="KW-0812">Transmembrane</keyword>
<comment type="caution">
    <text evidence="2">The sequence shown here is derived from an EMBL/GenBank/DDBJ whole genome shotgun (WGS) entry which is preliminary data.</text>
</comment>
<dbReference type="OrthoDB" id="15108at2759"/>